<dbReference type="KEGG" id="nno:NONO_c60230"/>
<dbReference type="Proteomes" id="UP000019150">
    <property type="component" value="Chromosome"/>
</dbReference>
<dbReference type="AlphaFoldDB" id="W5TNQ8"/>
<evidence type="ECO:0000313" key="1">
    <source>
        <dbReference type="EMBL" id="AHH20799.1"/>
    </source>
</evidence>
<reference evidence="1 2" key="1">
    <citation type="journal article" date="2014" name="Appl. Environ. Microbiol.">
        <title>Insights into the Microbial Degradation of Rubber and Gutta-Percha by Analysis of the Complete Genome of Nocardia nova SH22a.</title>
        <authorList>
            <person name="Luo Q."/>
            <person name="Hiessl S."/>
            <person name="Poehlein A."/>
            <person name="Daniel R."/>
            <person name="Steinbuchel A."/>
        </authorList>
    </citation>
    <scope>NUCLEOTIDE SEQUENCE [LARGE SCALE GENOMIC DNA]</scope>
    <source>
        <strain evidence="1">SH22a</strain>
    </source>
</reference>
<evidence type="ECO:0000313" key="2">
    <source>
        <dbReference type="Proteomes" id="UP000019150"/>
    </source>
</evidence>
<dbReference type="STRING" id="1415166.NONO_c60230"/>
<dbReference type="OrthoDB" id="4773416at2"/>
<proteinExistence type="predicted"/>
<keyword evidence="2" id="KW-1185">Reference proteome</keyword>
<sequence>MSWDATLSDDRGHIDGDWNFTHNTNQMANAIVHPDENTGIDTMHEVLFPKADGREWKSWWEILNGMDGPTSRTYLSKIIDGLEADPPRFQAMNPPNGWGSYDTFLEVLKEMRDRIPEWPCTWRVSG</sequence>
<dbReference type="EMBL" id="CP006850">
    <property type="protein sequence ID" value="AHH20799.1"/>
    <property type="molecule type" value="Genomic_DNA"/>
</dbReference>
<gene>
    <name evidence="1" type="ORF">NONO_c60230</name>
</gene>
<dbReference type="PATRIC" id="fig|1415166.3.peg.6201"/>
<organism evidence="1 2">
    <name type="scientific">Nocardia nova SH22a</name>
    <dbReference type="NCBI Taxonomy" id="1415166"/>
    <lineage>
        <taxon>Bacteria</taxon>
        <taxon>Bacillati</taxon>
        <taxon>Actinomycetota</taxon>
        <taxon>Actinomycetes</taxon>
        <taxon>Mycobacteriales</taxon>
        <taxon>Nocardiaceae</taxon>
        <taxon>Nocardia</taxon>
    </lineage>
</organism>
<accession>W5TNQ8</accession>
<name>W5TNQ8_9NOCA</name>
<dbReference type="HOGENOM" id="CLU_1979223_0_0_11"/>
<protein>
    <submittedName>
        <fullName evidence="1">Uncharacterized protein</fullName>
    </submittedName>
</protein>
<dbReference type="RefSeq" id="WP_025352146.1">
    <property type="nucleotide sequence ID" value="NZ_CP006850.1"/>
</dbReference>